<reference evidence="1 2" key="1">
    <citation type="journal article" date="2011" name="J. Bacteriol.">
        <title>Complete genome of the cellulolytic ruminal bacterium Ruminococcus albus 7.</title>
        <authorList>
            <person name="Suen G."/>
            <person name="Stevenson D.M."/>
            <person name="Bruce D.C."/>
            <person name="Chertkov O."/>
            <person name="Copeland A."/>
            <person name="Cheng J.F."/>
            <person name="Detter C."/>
            <person name="Detter J.C."/>
            <person name="Goodwin L.A."/>
            <person name="Han C.S."/>
            <person name="Hauser L.J."/>
            <person name="Ivanova N.N."/>
            <person name="Kyrpides N.C."/>
            <person name="Land M.L."/>
            <person name="Lapidus A."/>
            <person name="Lucas S."/>
            <person name="Ovchinnikova G."/>
            <person name="Pitluck S."/>
            <person name="Tapia R."/>
            <person name="Woyke T."/>
            <person name="Boyum J."/>
            <person name="Mead D."/>
            <person name="Weimer P.J."/>
        </authorList>
    </citation>
    <scope>NUCLEOTIDE SEQUENCE [LARGE SCALE GENOMIC DNA]</scope>
    <source>
        <strain evidence="2">ATCC 27210 / DSM 20455 / JCM 14654 / NCDO 2250 / 7</strain>
    </source>
</reference>
<sequence>MNNDLKQFMGKTFPTGTKIKIDRAANDDIVGKTYIVDRIDDNGLYCSTESGNVVLIDPDESTFYKLDQPPIVAYGCDDEPAKLTDVRQISEFIINNGLYGDITMYKKDTGEFVLSTMGIFIDQIADMDFRNELLTILVPLQQQFPFGMLDEQDNGETEATEWNKRKIFNYSGTQVYFEISDYESDPSIMAITLFTSDGEEFGTLSVNVREHGHIEPNQTLIDTNNMPNAVEFLESIKGVEPVTENGVPVTAKSGFCEYPLFEFSEELLADMDLKGYMEHIHNYDRALTDMTKEMTMGG</sequence>
<dbReference type="RefSeq" id="WP_013498062.1">
    <property type="nucleotide sequence ID" value="NC_014833.1"/>
</dbReference>
<accession>E6UFI9</accession>
<dbReference type="InterPro" id="IPR025462">
    <property type="entry name" value="DUF4313"/>
</dbReference>
<name>E6UFI9_RUMA7</name>
<evidence type="ECO:0000313" key="2">
    <source>
        <dbReference type="Proteomes" id="UP000006919"/>
    </source>
</evidence>
<dbReference type="STRING" id="697329.Rumal_1379"/>
<evidence type="ECO:0008006" key="3">
    <source>
        <dbReference type="Google" id="ProtNLM"/>
    </source>
</evidence>
<dbReference type="Proteomes" id="UP000006919">
    <property type="component" value="Chromosome"/>
</dbReference>
<dbReference type="EMBL" id="CP002403">
    <property type="protein sequence ID" value="ADU21893.1"/>
    <property type="molecule type" value="Genomic_DNA"/>
</dbReference>
<organism evidence="1 2">
    <name type="scientific">Ruminococcus albus (strain ATCC 27210 / DSM 20455 / JCM 14654 / NCDO 2250 / 7)</name>
    <dbReference type="NCBI Taxonomy" id="697329"/>
    <lineage>
        <taxon>Bacteria</taxon>
        <taxon>Bacillati</taxon>
        <taxon>Bacillota</taxon>
        <taxon>Clostridia</taxon>
        <taxon>Eubacteriales</taxon>
        <taxon>Oscillospiraceae</taxon>
        <taxon>Ruminococcus</taxon>
    </lineage>
</organism>
<dbReference type="AlphaFoldDB" id="E6UFI9"/>
<dbReference type="KEGG" id="ral:Rumal_1379"/>
<evidence type="ECO:0000313" key="1">
    <source>
        <dbReference type="EMBL" id="ADU21893.1"/>
    </source>
</evidence>
<dbReference type="OrthoDB" id="1905338at2"/>
<proteinExistence type="predicted"/>
<dbReference type="Pfam" id="PF14190">
    <property type="entry name" value="DUF4313"/>
    <property type="match status" value="1"/>
</dbReference>
<gene>
    <name evidence="1" type="ordered locus">Rumal_1379</name>
</gene>
<dbReference type="HOGENOM" id="CLU_933469_0_0_9"/>
<protein>
    <recommendedName>
        <fullName evidence="3">DUF4313 domain-containing protein</fullName>
    </recommendedName>
</protein>